<dbReference type="RefSeq" id="WP_368498933.1">
    <property type="nucleotide sequence ID" value="NZ_CP162511.1"/>
</dbReference>
<dbReference type="NCBIfam" id="TIGR00350">
    <property type="entry name" value="lytR_cpsA_psr"/>
    <property type="match status" value="1"/>
</dbReference>
<feature type="transmembrane region" description="Helical" evidence="3">
    <location>
        <begin position="20"/>
        <end position="42"/>
    </location>
</feature>
<dbReference type="PANTHER" id="PTHR33392">
    <property type="entry name" value="POLYISOPRENYL-TEICHOIC ACID--PEPTIDOGLYCAN TEICHOIC ACID TRANSFERASE TAGU"/>
    <property type="match status" value="1"/>
</dbReference>
<gene>
    <name evidence="5" type="ORF">ABFY20_05500</name>
</gene>
<evidence type="ECO:0000313" key="5">
    <source>
        <dbReference type="EMBL" id="XDI06553.1"/>
    </source>
</evidence>
<evidence type="ECO:0000259" key="4">
    <source>
        <dbReference type="Pfam" id="PF03816"/>
    </source>
</evidence>
<accession>A0AB39BKB8</accession>
<dbReference type="AlphaFoldDB" id="A0AB39BKB8"/>
<sequence>MQAQERHGRKHTPSAAALVLRTLGVAVAVVVVSTLLVVGYAVSSISSTFQEAAVDIGGDAPPPAPPFLGAIEGGFNLLIVGSDNDENQGDEYGERDAVLNDVNILIHVAADHRNAVVVSLPRDLVIPQPACDASDAVDAQPLNDAWERGGENGLGCVVATVRSLTGLDIPYAMETSFNGVIEMSNAVGGVDVCVTDVMQDDFTGLYLTPGHHLLAGADALAFLRNRHGVGDGSDLARIGSQQQYLSSLLRTIKSSSTLSDPTKVYGLAQAVAQNITPSTSISGTDTLVSLALAMKDIDLSKVVFVSYPVTAYVDDPNKVQPVDDLAAQLVERITTDQPFTLDAGATTTGSTVEGEAGADPADPATPAAPPASEAPTDSPETPDVIEGLQGQTAAEQTCASPFSE</sequence>
<evidence type="ECO:0000256" key="1">
    <source>
        <dbReference type="ARBA" id="ARBA00006068"/>
    </source>
</evidence>
<proteinExistence type="inferred from homology"/>
<keyword evidence="3" id="KW-0472">Membrane</keyword>
<comment type="similarity">
    <text evidence="1">Belongs to the LytR/CpsA/Psr (LCP) family.</text>
</comment>
<dbReference type="EMBL" id="CP162511">
    <property type="protein sequence ID" value="XDI06553.1"/>
    <property type="molecule type" value="Genomic_DNA"/>
</dbReference>
<dbReference type="InterPro" id="IPR004474">
    <property type="entry name" value="LytR_CpsA_psr"/>
</dbReference>
<evidence type="ECO:0000256" key="2">
    <source>
        <dbReference type="SAM" id="MobiDB-lite"/>
    </source>
</evidence>
<protein>
    <submittedName>
        <fullName evidence="5">LCP family protein</fullName>
    </submittedName>
</protein>
<dbReference type="InterPro" id="IPR050922">
    <property type="entry name" value="LytR/CpsA/Psr_CW_biosynth"/>
</dbReference>
<dbReference type="Pfam" id="PF03816">
    <property type="entry name" value="LytR_cpsA_psr"/>
    <property type="match status" value="1"/>
</dbReference>
<reference evidence="5" key="1">
    <citation type="submission" date="2024-05" db="EMBL/GenBank/DDBJ databases">
        <title>Herbiconiux sp. A18JL235.</title>
        <authorList>
            <person name="Zhang G."/>
        </authorList>
    </citation>
    <scope>NUCLEOTIDE SEQUENCE</scope>
    <source>
        <strain evidence="5">A18JL235</strain>
    </source>
</reference>
<feature type="region of interest" description="Disordered" evidence="2">
    <location>
        <begin position="340"/>
        <end position="404"/>
    </location>
</feature>
<organism evidence="5">
    <name type="scientific">Herbiconiux sp. A18JL235</name>
    <dbReference type="NCBI Taxonomy" id="3152363"/>
    <lineage>
        <taxon>Bacteria</taxon>
        <taxon>Bacillati</taxon>
        <taxon>Actinomycetota</taxon>
        <taxon>Actinomycetes</taxon>
        <taxon>Micrococcales</taxon>
        <taxon>Microbacteriaceae</taxon>
        <taxon>Herbiconiux</taxon>
    </lineage>
</organism>
<dbReference type="Gene3D" id="3.40.630.190">
    <property type="entry name" value="LCP protein"/>
    <property type="match status" value="1"/>
</dbReference>
<keyword evidence="3" id="KW-1133">Transmembrane helix</keyword>
<feature type="compositionally biased region" description="Polar residues" evidence="2">
    <location>
        <begin position="389"/>
        <end position="404"/>
    </location>
</feature>
<evidence type="ECO:0000256" key="3">
    <source>
        <dbReference type="SAM" id="Phobius"/>
    </source>
</evidence>
<keyword evidence="3" id="KW-0812">Transmembrane</keyword>
<feature type="compositionally biased region" description="Low complexity" evidence="2">
    <location>
        <begin position="353"/>
        <end position="379"/>
    </location>
</feature>
<feature type="domain" description="Cell envelope-related transcriptional attenuator" evidence="4">
    <location>
        <begin position="100"/>
        <end position="253"/>
    </location>
</feature>
<name>A0AB39BKB8_9MICO</name>
<dbReference type="PANTHER" id="PTHR33392:SF6">
    <property type="entry name" value="POLYISOPRENYL-TEICHOIC ACID--PEPTIDOGLYCAN TEICHOIC ACID TRANSFERASE TAGU"/>
    <property type="match status" value="1"/>
</dbReference>